<dbReference type="AlphaFoldDB" id="A0A381Q6G4"/>
<dbReference type="GO" id="GO:0006285">
    <property type="term" value="P:base-excision repair, AP site formation"/>
    <property type="evidence" value="ECO:0007669"/>
    <property type="project" value="TreeGrafter"/>
</dbReference>
<dbReference type="InterPro" id="IPR011257">
    <property type="entry name" value="DNA_glycosylase"/>
</dbReference>
<accession>A0A381Q6G4</accession>
<keyword evidence="6" id="KW-0378">Hydrolase</keyword>
<dbReference type="PIRSF" id="PIRSF001435">
    <property type="entry name" value="Nth"/>
    <property type="match status" value="1"/>
</dbReference>
<dbReference type="GO" id="GO:0046872">
    <property type="term" value="F:metal ion binding"/>
    <property type="evidence" value="ECO:0007669"/>
    <property type="project" value="UniProtKB-KW"/>
</dbReference>
<keyword evidence="4" id="KW-0479">Metal-binding</keyword>
<dbReference type="GO" id="GO:0003906">
    <property type="term" value="F:DNA-(apurinic or apyrimidinic site) endonuclease activity"/>
    <property type="evidence" value="ECO:0007669"/>
    <property type="project" value="InterPro"/>
</dbReference>
<dbReference type="InterPro" id="IPR003265">
    <property type="entry name" value="HhH-GPD_domain"/>
</dbReference>
<reference evidence="12" key="1">
    <citation type="submission" date="2018-05" db="EMBL/GenBank/DDBJ databases">
        <authorList>
            <person name="Lanie J.A."/>
            <person name="Ng W.-L."/>
            <person name="Kazmierczak K.M."/>
            <person name="Andrzejewski T.M."/>
            <person name="Davidsen T.M."/>
            <person name="Wayne K.J."/>
            <person name="Tettelin H."/>
            <person name="Glass J.I."/>
            <person name="Rusch D."/>
            <person name="Podicherti R."/>
            <person name="Tsui H.-C.T."/>
            <person name="Winkler M.E."/>
        </authorList>
    </citation>
    <scope>NUCLEOTIDE SEQUENCE</scope>
</reference>
<dbReference type="FunFam" id="1.10.340.30:FF:000001">
    <property type="entry name" value="Endonuclease III"/>
    <property type="match status" value="1"/>
</dbReference>
<dbReference type="PROSITE" id="PS00764">
    <property type="entry name" value="ENDONUCLEASE_III_1"/>
    <property type="match status" value="1"/>
</dbReference>
<dbReference type="GO" id="GO:0003677">
    <property type="term" value="F:DNA binding"/>
    <property type="evidence" value="ECO:0007669"/>
    <property type="project" value="InterPro"/>
</dbReference>
<dbReference type="CDD" id="cd00056">
    <property type="entry name" value="ENDO3c"/>
    <property type="match status" value="1"/>
</dbReference>
<keyword evidence="7" id="KW-0408">Iron</keyword>
<organism evidence="12">
    <name type="scientific">marine metagenome</name>
    <dbReference type="NCBI Taxonomy" id="408172"/>
    <lineage>
        <taxon>unclassified sequences</taxon>
        <taxon>metagenomes</taxon>
        <taxon>ecological metagenomes</taxon>
    </lineage>
</organism>
<dbReference type="InterPro" id="IPR004035">
    <property type="entry name" value="Endouclease-III_FeS-bd_BS"/>
</dbReference>
<evidence type="ECO:0000256" key="5">
    <source>
        <dbReference type="ARBA" id="ARBA00022763"/>
    </source>
</evidence>
<evidence type="ECO:0000256" key="10">
    <source>
        <dbReference type="ARBA" id="ARBA00023295"/>
    </source>
</evidence>
<dbReference type="NCBIfam" id="TIGR01083">
    <property type="entry name" value="nth"/>
    <property type="match status" value="1"/>
</dbReference>
<evidence type="ECO:0000259" key="11">
    <source>
        <dbReference type="SMART" id="SM00478"/>
    </source>
</evidence>
<evidence type="ECO:0000256" key="4">
    <source>
        <dbReference type="ARBA" id="ARBA00022723"/>
    </source>
</evidence>
<keyword evidence="3" id="KW-0004">4Fe-4S</keyword>
<protein>
    <recommendedName>
        <fullName evidence="11">HhH-GPD domain-containing protein</fullName>
    </recommendedName>
</protein>
<dbReference type="Pfam" id="PF00633">
    <property type="entry name" value="HHH"/>
    <property type="match status" value="1"/>
</dbReference>
<keyword evidence="10" id="KW-0326">Glycosidase</keyword>
<keyword evidence="5" id="KW-0227">DNA damage</keyword>
<dbReference type="InterPro" id="IPR003651">
    <property type="entry name" value="Endonuclease3_FeS-loop_motif"/>
</dbReference>
<dbReference type="Gene3D" id="1.10.340.30">
    <property type="entry name" value="Hypothetical protein, domain 2"/>
    <property type="match status" value="1"/>
</dbReference>
<dbReference type="InterPro" id="IPR005759">
    <property type="entry name" value="Nth"/>
</dbReference>
<evidence type="ECO:0000256" key="3">
    <source>
        <dbReference type="ARBA" id="ARBA00022485"/>
    </source>
</evidence>
<evidence type="ECO:0000256" key="2">
    <source>
        <dbReference type="ARBA" id="ARBA00008343"/>
    </source>
</evidence>
<dbReference type="Gene3D" id="1.10.1670.10">
    <property type="entry name" value="Helix-hairpin-Helix base-excision DNA repair enzymes (C-terminal)"/>
    <property type="match status" value="1"/>
</dbReference>
<dbReference type="PANTHER" id="PTHR10359">
    <property type="entry name" value="A/G-SPECIFIC ADENINE GLYCOSYLASE/ENDONUCLEASE III"/>
    <property type="match status" value="1"/>
</dbReference>
<dbReference type="InterPro" id="IPR023170">
    <property type="entry name" value="HhH_base_excis_C"/>
</dbReference>
<dbReference type="HAMAP" id="MF_00942">
    <property type="entry name" value="Nth"/>
    <property type="match status" value="1"/>
</dbReference>
<evidence type="ECO:0000256" key="9">
    <source>
        <dbReference type="ARBA" id="ARBA00023204"/>
    </source>
</evidence>
<dbReference type="PROSITE" id="PS01155">
    <property type="entry name" value="ENDONUCLEASE_III_2"/>
    <property type="match status" value="1"/>
</dbReference>
<evidence type="ECO:0000256" key="7">
    <source>
        <dbReference type="ARBA" id="ARBA00023004"/>
    </source>
</evidence>
<dbReference type="SUPFAM" id="SSF48150">
    <property type="entry name" value="DNA-glycosylase"/>
    <property type="match status" value="1"/>
</dbReference>
<comment type="similarity">
    <text evidence="2">Belongs to the Nth/MutY family.</text>
</comment>
<keyword evidence="9" id="KW-0234">DNA repair</keyword>
<dbReference type="GO" id="GO:0051539">
    <property type="term" value="F:4 iron, 4 sulfur cluster binding"/>
    <property type="evidence" value="ECO:0007669"/>
    <property type="project" value="UniProtKB-KW"/>
</dbReference>
<comment type="cofactor">
    <cofactor evidence="1">
        <name>[4Fe-4S] cluster</name>
        <dbReference type="ChEBI" id="CHEBI:49883"/>
    </cofactor>
</comment>
<dbReference type="Pfam" id="PF00730">
    <property type="entry name" value="HhH-GPD"/>
    <property type="match status" value="1"/>
</dbReference>
<dbReference type="PANTHER" id="PTHR10359:SF18">
    <property type="entry name" value="ENDONUCLEASE III"/>
    <property type="match status" value="1"/>
</dbReference>
<name>A0A381Q6G4_9ZZZZ</name>
<dbReference type="InterPro" id="IPR004036">
    <property type="entry name" value="Endonuclease-III-like_CS2"/>
</dbReference>
<dbReference type="EMBL" id="UINC01001195">
    <property type="protein sequence ID" value="SUZ73969.1"/>
    <property type="molecule type" value="Genomic_DNA"/>
</dbReference>
<dbReference type="InterPro" id="IPR000445">
    <property type="entry name" value="HhH_motif"/>
</dbReference>
<evidence type="ECO:0000256" key="6">
    <source>
        <dbReference type="ARBA" id="ARBA00022801"/>
    </source>
</evidence>
<proteinExistence type="inferred from homology"/>
<gene>
    <name evidence="12" type="ORF">METZ01_LOCUS26823</name>
</gene>
<evidence type="ECO:0000256" key="8">
    <source>
        <dbReference type="ARBA" id="ARBA00023014"/>
    </source>
</evidence>
<evidence type="ECO:0000256" key="1">
    <source>
        <dbReference type="ARBA" id="ARBA00001966"/>
    </source>
</evidence>
<keyword evidence="8" id="KW-0411">Iron-sulfur</keyword>
<evidence type="ECO:0000313" key="12">
    <source>
        <dbReference type="EMBL" id="SUZ73969.1"/>
    </source>
</evidence>
<feature type="domain" description="HhH-GPD" evidence="11">
    <location>
        <begin position="43"/>
        <end position="190"/>
    </location>
</feature>
<dbReference type="GO" id="GO:0019104">
    <property type="term" value="F:DNA N-glycosylase activity"/>
    <property type="evidence" value="ECO:0007669"/>
    <property type="project" value="TreeGrafter"/>
</dbReference>
<sequence>MGQPRSPRGRAAEVHRRLQDEYPAAECELDHANPFQLLASTILSAQCTDKRVNMVTPALFAAYPTPEDLAGAVPHELEEIVRSTGFYVNKARSLLGMAQRLVEEYESEVPGGMADLTSLPGVGRKTANVVRSVALDLPGLPVDTHVGRLARRLGLTTETDPVKVERELNPMVPAAERGRFSLRLILHGRRVCPSRKPRCEECVLNDFCPASEI</sequence>
<dbReference type="SMART" id="SM00478">
    <property type="entry name" value="ENDO3c"/>
    <property type="match status" value="1"/>
</dbReference>
<dbReference type="SMART" id="SM00525">
    <property type="entry name" value="FES"/>
    <property type="match status" value="1"/>
</dbReference>